<dbReference type="RefSeq" id="WP_127007104.1">
    <property type="nucleotide sequence ID" value="NZ_CALMIE010000098.1"/>
</dbReference>
<dbReference type="CDD" id="cd00093">
    <property type="entry name" value="HTH_XRE"/>
    <property type="match status" value="1"/>
</dbReference>
<accession>A0A833CCR6</accession>
<protein>
    <submittedName>
        <fullName evidence="2">Helix-turn-helix transcriptional regulator</fullName>
    </submittedName>
</protein>
<proteinExistence type="predicted"/>
<dbReference type="PROSITE" id="PS50943">
    <property type="entry name" value="HTH_CROC1"/>
    <property type="match status" value="1"/>
</dbReference>
<organism evidence="2 3">
    <name type="scientific">Veillonella seminalis</name>
    <dbReference type="NCBI Taxonomy" id="1502943"/>
    <lineage>
        <taxon>Bacteria</taxon>
        <taxon>Bacillati</taxon>
        <taxon>Bacillota</taxon>
        <taxon>Negativicutes</taxon>
        <taxon>Veillonellales</taxon>
        <taxon>Veillonellaceae</taxon>
        <taxon>Veillonella</taxon>
    </lineage>
</organism>
<dbReference type="SMART" id="SM00530">
    <property type="entry name" value="HTH_XRE"/>
    <property type="match status" value="1"/>
</dbReference>
<gene>
    <name evidence="2" type="ORF">F8R14_00105</name>
</gene>
<dbReference type="GO" id="GO:0003677">
    <property type="term" value="F:DNA binding"/>
    <property type="evidence" value="ECO:0007669"/>
    <property type="project" value="InterPro"/>
</dbReference>
<dbReference type="InterPro" id="IPR001387">
    <property type="entry name" value="Cro/C1-type_HTH"/>
</dbReference>
<dbReference type="AlphaFoldDB" id="A0A833CCR6"/>
<evidence type="ECO:0000313" key="2">
    <source>
        <dbReference type="EMBL" id="KAB1479720.1"/>
    </source>
</evidence>
<dbReference type="Pfam" id="PF01381">
    <property type="entry name" value="HTH_3"/>
    <property type="match status" value="1"/>
</dbReference>
<evidence type="ECO:0000313" key="3">
    <source>
        <dbReference type="Proteomes" id="UP000434554"/>
    </source>
</evidence>
<dbReference type="GeneID" id="83054361"/>
<name>A0A833CCR6_9FIRM</name>
<dbReference type="EMBL" id="WBKH01000001">
    <property type="protein sequence ID" value="KAB1479720.1"/>
    <property type="molecule type" value="Genomic_DNA"/>
</dbReference>
<dbReference type="Proteomes" id="UP000434554">
    <property type="component" value="Unassembled WGS sequence"/>
</dbReference>
<sequence>MLFTIFGENLKNLRNSYQLSQVKLSRCLFLKSHNGVARWETGRSGPTVEKLTEIADFFAVSTDWLLGRSSVMYTDDMVSLAEEKVLDFLYQVPKNNNAEIFYEGYLGYFLKQLIETLPHLPYGDSVKRKKEYNLEVRANLVVLFQILFVSYINEVKFAIHQLNQNLNVDEDRKVLKGLIVPFTTNQIDTYGDTMEKFLALFTQKEKHALYHVIQKK</sequence>
<feature type="domain" description="HTH cro/C1-type" evidence="1">
    <location>
        <begin position="10"/>
        <end position="65"/>
    </location>
</feature>
<reference evidence="2 3" key="1">
    <citation type="submission" date="2019-09" db="EMBL/GenBank/DDBJ databases">
        <title>Draft genome sequence of 3 type strains from the CCUG.</title>
        <authorList>
            <person name="Pineiro-Iglesias B."/>
            <person name="Tunovic T."/>
            <person name="Unosson C."/>
            <person name="Inganas E."/>
            <person name="Ohlen M."/>
            <person name="Cardew S."/>
            <person name="Jensie-Markopoulos S."/>
            <person name="Salva-Serra F."/>
            <person name="Jaen-Luchoro D."/>
            <person name="Karlsson R."/>
            <person name="Svensson-Stadler L."/>
            <person name="Chun J."/>
            <person name="Moore E."/>
        </authorList>
    </citation>
    <scope>NUCLEOTIDE SEQUENCE [LARGE SCALE GENOMIC DNA]</scope>
    <source>
        <strain evidence="2 3">CCUG 65427</strain>
    </source>
</reference>
<dbReference type="SUPFAM" id="SSF47413">
    <property type="entry name" value="lambda repressor-like DNA-binding domains"/>
    <property type="match status" value="1"/>
</dbReference>
<dbReference type="InterPro" id="IPR010982">
    <property type="entry name" value="Lambda_DNA-bd_dom_sf"/>
</dbReference>
<evidence type="ECO:0000259" key="1">
    <source>
        <dbReference type="PROSITE" id="PS50943"/>
    </source>
</evidence>
<comment type="caution">
    <text evidence="2">The sequence shown here is derived from an EMBL/GenBank/DDBJ whole genome shotgun (WGS) entry which is preliminary data.</text>
</comment>
<dbReference type="Gene3D" id="1.10.260.40">
    <property type="entry name" value="lambda repressor-like DNA-binding domains"/>
    <property type="match status" value="1"/>
</dbReference>